<evidence type="ECO:0000256" key="2">
    <source>
        <dbReference type="ARBA" id="ARBA00022723"/>
    </source>
</evidence>
<dbReference type="Proteomes" id="UP001310022">
    <property type="component" value="Unassembled WGS sequence"/>
</dbReference>
<dbReference type="Pfam" id="PF00128">
    <property type="entry name" value="Alpha-amylase"/>
    <property type="match status" value="1"/>
</dbReference>
<feature type="domain" description="Glycosyl hydrolase family 13 catalytic" evidence="6">
    <location>
        <begin position="36"/>
        <end position="503"/>
    </location>
</feature>
<dbReference type="GO" id="GO:0046872">
    <property type="term" value="F:metal ion binding"/>
    <property type="evidence" value="ECO:0007669"/>
    <property type="project" value="UniProtKB-KW"/>
</dbReference>
<comment type="caution">
    <text evidence="7">The sequence shown here is derived from an EMBL/GenBank/DDBJ whole genome shotgun (WGS) entry which is preliminary data.</text>
</comment>
<dbReference type="InterPro" id="IPR059177">
    <property type="entry name" value="GH29D-like_dom"/>
</dbReference>
<dbReference type="PANTHER" id="PTHR10357">
    <property type="entry name" value="ALPHA-AMYLASE FAMILY MEMBER"/>
    <property type="match status" value="1"/>
</dbReference>
<protein>
    <recommendedName>
        <fullName evidence="6">Glycosyl hydrolase family 13 catalytic domain-containing protein</fullName>
    </recommendedName>
</protein>
<comment type="cofactor">
    <cofactor evidence="1">
        <name>Ca(2+)</name>
        <dbReference type="ChEBI" id="CHEBI:29108"/>
    </cofactor>
</comment>
<dbReference type="InterPro" id="IPR013780">
    <property type="entry name" value="Glyco_hydro_b"/>
</dbReference>
<dbReference type="InterPro" id="IPR017853">
    <property type="entry name" value="GH"/>
</dbReference>
<evidence type="ECO:0000313" key="8">
    <source>
        <dbReference type="Proteomes" id="UP001310022"/>
    </source>
</evidence>
<feature type="compositionally biased region" description="Polar residues" evidence="4">
    <location>
        <begin position="48"/>
        <end position="59"/>
    </location>
</feature>
<dbReference type="Pfam" id="PF13290">
    <property type="entry name" value="CHB_HEX_C_1"/>
    <property type="match status" value="3"/>
</dbReference>
<gene>
    <name evidence="7" type="ORF">PEDI_24060</name>
</gene>
<dbReference type="Pfam" id="PF16738">
    <property type="entry name" value="CBM26"/>
    <property type="match status" value="3"/>
</dbReference>
<proteinExistence type="predicted"/>
<dbReference type="InterPro" id="IPR031965">
    <property type="entry name" value="CBM26"/>
</dbReference>
<name>A0AAN5AKB4_9BACT</name>
<dbReference type="Gene3D" id="3.20.20.80">
    <property type="entry name" value="Glycosidases"/>
    <property type="match status" value="2"/>
</dbReference>
<dbReference type="EMBL" id="BQKE01000001">
    <property type="protein sequence ID" value="GJM61854.1"/>
    <property type="molecule type" value="Genomic_DNA"/>
</dbReference>
<evidence type="ECO:0000313" key="7">
    <source>
        <dbReference type="EMBL" id="GJM61854.1"/>
    </source>
</evidence>
<evidence type="ECO:0000256" key="3">
    <source>
        <dbReference type="ARBA" id="ARBA00022729"/>
    </source>
</evidence>
<dbReference type="SUPFAM" id="SSF51445">
    <property type="entry name" value="(Trans)glycosidases"/>
    <property type="match status" value="1"/>
</dbReference>
<reference evidence="7 8" key="1">
    <citation type="submission" date="2021-12" db="EMBL/GenBank/DDBJ databases">
        <title>Genome sequencing of bacteria with rrn-lacking chromosome and rrn-plasmid.</title>
        <authorList>
            <person name="Anda M."/>
            <person name="Iwasaki W."/>
        </authorList>
    </citation>
    <scope>NUCLEOTIDE SEQUENCE [LARGE SCALE GENOMIC DNA]</scope>
    <source>
        <strain evidence="7 8">NBRC 15940</strain>
    </source>
</reference>
<evidence type="ECO:0000256" key="5">
    <source>
        <dbReference type="SAM" id="SignalP"/>
    </source>
</evidence>
<evidence type="ECO:0000259" key="6">
    <source>
        <dbReference type="SMART" id="SM00642"/>
    </source>
</evidence>
<dbReference type="SMART" id="SM00642">
    <property type="entry name" value="Aamy"/>
    <property type="match status" value="1"/>
</dbReference>
<evidence type="ECO:0000256" key="1">
    <source>
        <dbReference type="ARBA" id="ARBA00001913"/>
    </source>
</evidence>
<dbReference type="Gene3D" id="2.60.40.10">
    <property type="entry name" value="Immunoglobulins"/>
    <property type="match status" value="4"/>
</dbReference>
<keyword evidence="3 5" id="KW-0732">Signal</keyword>
<dbReference type="PANTHER" id="PTHR10357:SF215">
    <property type="entry name" value="ALPHA-AMYLASE 1"/>
    <property type="match status" value="1"/>
</dbReference>
<dbReference type="InterPro" id="IPR006047">
    <property type="entry name" value="GH13_cat_dom"/>
</dbReference>
<dbReference type="Gene3D" id="2.60.40.1180">
    <property type="entry name" value="Golgi alpha-mannosidase II"/>
    <property type="match status" value="1"/>
</dbReference>
<accession>A0AAN5AKB4</accession>
<dbReference type="InterPro" id="IPR013783">
    <property type="entry name" value="Ig-like_fold"/>
</dbReference>
<dbReference type="RefSeq" id="WP_338237297.1">
    <property type="nucleotide sequence ID" value="NZ_BQKE01000001.1"/>
</dbReference>
<organism evidence="7 8">
    <name type="scientific">Persicobacter diffluens</name>
    <dbReference type="NCBI Taxonomy" id="981"/>
    <lineage>
        <taxon>Bacteria</taxon>
        <taxon>Pseudomonadati</taxon>
        <taxon>Bacteroidota</taxon>
        <taxon>Cytophagia</taxon>
        <taxon>Cytophagales</taxon>
        <taxon>Persicobacteraceae</taxon>
        <taxon>Persicobacter</taxon>
    </lineage>
</organism>
<keyword evidence="8" id="KW-1185">Reference proteome</keyword>
<keyword evidence="2" id="KW-0479">Metal-binding</keyword>
<dbReference type="GO" id="GO:0005975">
    <property type="term" value="P:carbohydrate metabolic process"/>
    <property type="evidence" value="ECO:0007669"/>
    <property type="project" value="InterPro"/>
</dbReference>
<feature type="chain" id="PRO_5042810168" description="Glycosyl hydrolase family 13 catalytic domain-containing protein" evidence="5">
    <location>
        <begin position="26"/>
        <end position="1323"/>
    </location>
</feature>
<feature type="signal peptide" evidence="5">
    <location>
        <begin position="1"/>
        <end position="25"/>
    </location>
</feature>
<sequence>MKMQCLRFCLLLLGSWMLSAPLSMAQTDFREETIYFLLTTRFFDGDPSNNRPNEWSSYNEDPEVNPGITDPQDVTWRGDFKGLIQKLDYIQDLGFTAIWITPIVQNWSPLDYHGYHAYDFTKVDPRLESPGATFQDLINAVHARDMKIVLDVVTNHSGRFGVKGLSEIKYNTDPTQPWGQDSNGNVLQPNPNWEYDGMTPNPADGKIWSRANIPTMPAPYNNDLSQFNWPSTESYVNTTDPDWYHHSGNGFAQGWDDTENLYNRALAGDCPDFNTSSPVVREYLVNAYKTFIEMGVDGFRWDTIKHMDREDVLYFLDAFKAINPDLFVFGEVAQKRHELHNVEEINPHWYTWRGAVNNSAPSGMAVIDFYAQASFHDPFEYGGSFSGVQAADRYDHLYADASTNLLWLDNHDFGPNNDWNKRYGGTDENLAACLNFMFTWRGIPIVYYGTEMRFKSGTFADIHDSEGIKKSINETGRAYYGDVMDQAPGHKIYQHIKKLNAMRKAVPALQKGSWRWDGSQSGNGVGFVRVHGDSEVAVGLAKDGSASFHFSGLTDGLYRDAVTGKEYMVSGGSLSCTVASGSAAVFVRNGPGMIGANGPGFFEAGEGGPGKPFVSASPSPGRYADPVSVSLSASLGAGGPYRIYYTTDGSLPTTGSNSFSSAIPVNADTDIKAIAIDGEGQQSEVMTFSYRIGEIQGLEVYFKKPSDWNQVNVHYWEESPAGTLPASNWPGPLMTALQDDWYQYVFEDTESVNLLFSDNSANKTADLFRDKTGWYKEGQWYDSCPDCSPGPVDPPVLSLSGSGATVTLSATNGGQIYYTTDGNTPTSQSMAYTGTVQLSGSPGNTVTLKAIAINSAGNSDIESYSYTFPQNGDGMTVYFKADCSNPGIYFWSLQGGSMTSSWPGESMNPSAKYEGWYEFYLDGSCTNLILLCGDSKITGDEMNICGNVWYDNGWVPEPVPIDDTFAPTVSISPDGGQFSGSGTVTITATDNMDPNPTIYYTLNGSEPDTGSSSAQNSISLSIEQNTTVKAMAVDNAGNASAIYSADFTVTTPEGGFTVYVKDYPMIHHWNASPEGSLANSNWPGENMSQSNGWYAFTFPESVSSTQLLFHDNNGNQSEDLSRDRNGWYQNGQWYDTEPDDTTANGLTIHLKTEWTSPMLHYWNASDGSASNWPGVPMNAEGNQWFSYTIADITSTQLLFHDGNGNQTADLNRSTEGWYFNGQWYDSNPEANNRILAVEPAAAVDLFPTQIRQYFYLQVKSKQVQTLSVEILSLNGARLLPARQMQLKAGTNLLKLDQLQLPKGLQLVKIQMGNEVILKRIIGL</sequence>
<evidence type="ECO:0000256" key="4">
    <source>
        <dbReference type="SAM" id="MobiDB-lite"/>
    </source>
</evidence>
<feature type="region of interest" description="Disordered" evidence="4">
    <location>
        <begin position="48"/>
        <end position="69"/>
    </location>
</feature>